<evidence type="ECO:0000259" key="2">
    <source>
        <dbReference type="Pfam" id="PF25794"/>
    </source>
</evidence>
<dbReference type="eggNOG" id="COG0326">
    <property type="taxonomic scope" value="Bacteria"/>
</dbReference>
<dbReference type="SUPFAM" id="SSF55874">
    <property type="entry name" value="ATPase domain of HSP90 chaperone/DNA topoisomerase II/histidine kinase"/>
    <property type="match status" value="1"/>
</dbReference>
<dbReference type="InterPro" id="IPR052957">
    <property type="entry name" value="Auxin_embryo_med"/>
</dbReference>
<evidence type="ECO:0000256" key="1">
    <source>
        <dbReference type="SAM" id="MobiDB-lite"/>
    </source>
</evidence>
<dbReference type="Pfam" id="PF25794">
    <property type="entry name" value="SACS"/>
    <property type="match status" value="1"/>
</dbReference>
<dbReference type="STRING" id="1193181.BN10_1730002"/>
<dbReference type="EMBL" id="CAIZ01000083">
    <property type="protein sequence ID" value="CCH69489.1"/>
    <property type="molecule type" value="Genomic_DNA"/>
</dbReference>
<evidence type="ECO:0000313" key="4">
    <source>
        <dbReference type="EMBL" id="CCH69489.1"/>
    </source>
</evidence>
<gene>
    <name evidence="3" type="ORF">BN10_1730002</name>
    <name evidence="4" type="ORF">BN10_1730006</name>
</gene>
<dbReference type="Proteomes" id="UP000013167">
    <property type="component" value="Unassembled WGS sequence"/>
</dbReference>
<feature type="region of interest" description="Disordered" evidence="1">
    <location>
        <begin position="907"/>
        <end position="938"/>
    </location>
</feature>
<dbReference type="HOGENOM" id="CLU_011165_0_0_11"/>
<reference evidence="3 5" key="2">
    <citation type="journal article" date="2013" name="ISME J.">
        <title>A metabolic model for members of the genus Tetrasphaera involved in enhanced biological phosphorus removal.</title>
        <authorList>
            <person name="Kristiansen R."/>
            <person name="Nguyen H.T.T."/>
            <person name="Saunders A.M."/>
            <person name="Nielsen J.L."/>
            <person name="Wimmer R."/>
            <person name="Le V.Q."/>
            <person name="McIlroy S.J."/>
            <person name="Petrovski S."/>
            <person name="Seviour R.J."/>
            <person name="Calteau A."/>
            <person name="Nielsen K.L."/>
            <person name="Nielsen P.H."/>
        </authorList>
    </citation>
    <scope>NUCLEOTIDE SEQUENCE [LARGE SCALE GENOMIC DNA]</scope>
    <source>
        <strain evidence="3 5">Lp2</strain>
    </source>
</reference>
<dbReference type="PANTHER" id="PTHR32387">
    <property type="entry name" value="WU:FJ29H11"/>
    <property type="match status" value="1"/>
</dbReference>
<name>N0E167_9MICO</name>
<dbReference type="PANTHER" id="PTHR32387:SF0">
    <property type="entry name" value="PROTEIN NO VEIN"/>
    <property type="match status" value="1"/>
</dbReference>
<dbReference type="NCBIfam" id="NF047352">
    <property type="entry name" value="P_loop_sacsin"/>
    <property type="match status" value="1"/>
</dbReference>
<dbReference type="Gene3D" id="3.30.565.10">
    <property type="entry name" value="Histidine kinase-like ATPase, C-terminal domain"/>
    <property type="match status" value="1"/>
</dbReference>
<evidence type="ECO:0000313" key="3">
    <source>
        <dbReference type="EMBL" id="CCH69485.1"/>
    </source>
</evidence>
<comment type="caution">
    <text evidence="3">The sequence shown here is derived from an EMBL/GenBank/DDBJ whole genome shotgun (WGS) entry which is preliminary data.</text>
</comment>
<feature type="compositionally biased region" description="Basic and acidic residues" evidence="1">
    <location>
        <begin position="915"/>
        <end position="928"/>
    </location>
</feature>
<dbReference type="OrthoDB" id="9776021at2"/>
<dbReference type="AlphaFoldDB" id="N0E167"/>
<sequence>MASELTFDGIADDGRAIVEAHKQKRGFEEGIRRLLSELYPDNAHFIYELLQNAEDAKASVVEFELRADGLEARHNGSRSFSLEDIDSIANIGYSTKKDDETQIGKFGVGFKAVYSYTTRPEIRSGEFSFAISDLFVPERIEGRALDGWTTFLFPFDRSDKPPETAGAEVERGLRELDEKTLLFLSNIREITYELPGGDIGFFKRTDVDDVTIRVEASQGEDFVESNWLRLVGPASTEHKGQHPLTVAAAFKLEHKEPGRGRSATKAGTRAGAPLAIVPLPVGDVSIYFPADKETSNLRFHIHAPFASTVARDSVRDTSENVQLVADIGDLIVRNLKGFRDRGLIDDGFLAALPNAEDNLKPMYGQVRSAILAAFNEHELTPVRGGGFGAARELVSSPGEIRRLLREPDLAVLFALTSVVTMGAPRWIADRTGRAGKFLESLEPMDFGWSELTGAFGVMQQRTVPSDVGGRLVYGPQPGQLAVFDEWITTKSDAELVDMYQLLGMGRMTHRMSWSVKLGSIPMIRIRRRGKAEHVRGGSGDVFLPASRSDTVQSRVPVDLAYFDDEDDERANNLRSFYNAAGVARWNEKARIAAKLKEYGSGARAVPDNDTEVARHLEDIRGFARFAAGNESVARETFGNVPFLLTQDPWGALRWVEPSDTYLDVPFVTTGLSALYPWNLVTDGDDEYEVWWDEPEKHAPAGIYLNVEGIEDFLRAVGSGDGIDIAPADVFANPKLKTEYWVNNRHSAYTVTRDWQVDGLSEIVATGDPTLLQTLWDTIVDSDQTFATAIYQANRSAGRHPFESQLAQQLTRIPWILDREGELKLPQQISLAELRDGWKHPPSNSLVLKLGFGAEAAQFEQIEADKPFHAEQLGIEVEDAELLKEAHAAGITSDDLREFIAQRRSLEAYPNGASDDPDRRSAMAAHDADSAPIHTTEIRDRSVVVGQGPSAEEAKTYLRGLYTNADGNMHCQACHFVLPFKIKGEWYFEAIQFVGSRNRTHRQNALALCPLCAAKYRYKRETTDGAMLNALSALEIEAGAGRIELSVLVNGEVVRLWFTGKHALDLQAAMAVAGEVRGES</sequence>
<organism evidence="3 5">
    <name type="scientific">Phycicoccus elongatus Lp2</name>
    <dbReference type="NCBI Taxonomy" id="1193181"/>
    <lineage>
        <taxon>Bacteria</taxon>
        <taxon>Bacillati</taxon>
        <taxon>Actinomycetota</taxon>
        <taxon>Actinomycetes</taxon>
        <taxon>Micrococcales</taxon>
        <taxon>Intrasporangiaceae</taxon>
        <taxon>Phycicoccus</taxon>
    </lineage>
</organism>
<reference evidence="3" key="1">
    <citation type="submission" date="2012-05" db="EMBL/GenBank/DDBJ databases">
        <authorList>
            <person name="McIlroy S."/>
        </authorList>
    </citation>
    <scope>NUCLEOTIDE SEQUENCE</scope>
    <source>
        <strain evidence="3">Lp2</strain>
    </source>
</reference>
<dbReference type="InterPro" id="IPR058210">
    <property type="entry name" value="SACS/Nov_dom"/>
</dbReference>
<dbReference type="InterPro" id="IPR036890">
    <property type="entry name" value="HATPase_C_sf"/>
</dbReference>
<protein>
    <recommendedName>
        <fullName evidence="2">Sacsin/Nov domain-containing protein</fullName>
    </recommendedName>
</protein>
<accession>N0E167</accession>
<dbReference type="EMBL" id="CAIZ01000083">
    <property type="protein sequence ID" value="CCH69485.1"/>
    <property type="molecule type" value="Genomic_DNA"/>
</dbReference>
<keyword evidence="5" id="KW-1185">Reference proteome</keyword>
<feature type="domain" description="Sacsin/Nov" evidence="2">
    <location>
        <begin position="31"/>
        <end position="133"/>
    </location>
</feature>
<dbReference type="RefSeq" id="WP_010852123.1">
    <property type="nucleotide sequence ID" value="NZ_HF570956.1"/>
</dbReference>
<evidence type="ECO:0000313" key="5">
    <source>
        <dbReference type="Proteomes" id="UP000013167"/>
    </source>
</evidence>
<proteinExistence type="predicted"/>